<reference evidence="1 2" key="1">
    <citation type="submission" date="2023-09" db="EMBL/GenBank/DDBJ databases">
        <title>Nesidiocoris tenuis whole genome shotgun sequence.</title>
        <authorList>
            <person name="Shibata T."/>
            <person name="Shimoda M."/>
            <person name="Kobayashi T."/>
            <person name="Uehara T."/>
        </authorList>
    </citation>
    <scope>NUCLEOTIDE SEQUENCE [LARGE SCALE GENOMIC DNA]</scope>
    <source>
        <strain evidence="1 2">Japan</strain>
    </source>
</reference>
<sequence length="122" mass="14189">MAGEHFWYPAVRMKRQVRSWQSALLTQLLSWRLGCHFGTGDDFPTRYNSGGRCQMKLLQTYLIYPSSWPESLFIFLSILANKTFPWDYPPKWSSADNGLVRPGKVRPAVLLCRRPETIFFSV</sequence>
<name>A0ABN7B196_9HEMI</name>
<evidence type="ECO:0000313" key="2">
    <source>
        <dbReference type="Proteomes" id="UP001307889"/>
    </source>
</evidence>
<keyword evidence="2" id="KW-1185">Reference proteome</keyword>
<gene>
    <name evidence="1" type="ORF">NTJ_10833</name>
</gene>
<protein>
    <submittedName>
        <fullName evidence="1">Uncharacterized protein</fullName>
    </submittedName>
</protein>
<proteinExistence type="predicted"/>
<dbReference type="EMBL" id="AP028916">
    <property type="protein sequence ID" value="BES98018.1"/>
    <property type="molecule type" value="Genomic_DNA"/>
</dbReference>
<organism evidence="1 2">
    <name type="scientific">Nesidiocoris tenuis</name>
    <dbReference type="NCBI Taxonomy" id="355587"/>
    <lineage>
        <taxon>Eukaryota</taxon>
        <taxon>Metazoa</taxon>
        <taxon>Ecdysozoa</taxon>
        <taxon>Arthropoda</taxon>
        <taxon>Hexapoda</taxon>
        <taxon>Insecta</taxon>
        <taxon>Pterygota</taxon>
        <taxon>Neoptera</taxon>
        <taxon>Paraneoptera</taxon>
        <taxon>Hemiptera</taxon>
        <taxon>Heteroptera</taxon>
        <taxon>Panheteroptera</taxon>
        <taxon>Cimicomorpha</taxon>
        <taxon>Miridae</taxon>
        <taxon>Dicyphina</taxon>
        <taxon>Nesidiocoris</taxon>
    </lineage>
</organism>
<dbReference type="Proteomes" id="UP001307889">
    <property type="component" value="Chromosome 8"/>
</dbReference>
<accession>A0ABN7B196</accession>
<evidence type="ECO:0000313" key="1">
    <source>
        <dbReference type="EMBL" id="BES98018.1"/>
    </source>
</evidence>